<feature type="transmembrane region" description="Helical" evidence="1">
    <location>
        <begin position="58"/>
        <end position="83"/>
    </location>
</feature>
<protein>
    <submittedName>
        <fullName evidence="2">Uncharacterized protein</fullName>
    </submittedName>
</protein>
<keyword evidence="1" id="KW-0472">Membrane</keyword>
<sequence>MALAAVIAVVRRAWFAIVPGGAEAPASFAPPARRPAPGATALAVGPPTPITARDSHPVAAAFIVGGLAWFAIGIIGMHGFGWFQWAEASLLTDTAFHVSGLWAAAIGGLALAVRA</sequence>
<evidence type="ECO:0000256" key="1">
    <source>
        <dbReference type="SAM" id="Phobius"/>
    </source>
</evidence>
<dbReference type="EMBL" id="VUJV01000003">
    <property type="protein sequence ID" value="KAA1418887.1"/>
    <property type="molecule type" value="Genomic_DNA"/>
</dbReference>
<gene>
    <name evidence="2" type="ORF">F0U44_10440</name>
</gene>
<reference evidence="2 3" key="2">
    <citation type="submission" date="2019-09" db="EMBL/GenBank/DDBJ databases">
        <authorList>
            <person name="Jin C."/>
        </authorList>
    </citation>
    <scope>NUCLEOTIDE SEQUENCE [LARGE SCALE GENOMIC DNA]</scope>
    <source>
        <strain evidence="2 3">BN130099</strain>
    </source>
</reference>
<organism evidence="2 3">
    <name type="scientific">Nocardioides humilatus</name>
    <dbReference type="NCBI Taxonomy" id="2607660"/>
    <lineage>
        <taxon>Bacteria</taxon>
        <taxon>Bacillati</taxon>
        <taxon>Actinomycetota</taxon>
        <taxon>Actinomycetes</taxon>
        <taxon>Propionibacteriales</taxon>
        <taxon>Nocardioidaceae</taxon>
        <taxon>Nocardioides</taxon>
    </lineage>
</organism>
<proteinExistence type="predicted"/>
<dbReference type="RefSeq" id="WP_149728227.1">
    <property type="nucleotide sequence ID" value="NZ_VUJV01000003.1"/>
</dbReference>
<reference evidence="2 3" key="1">
    <citation type="submission" date="2019-09" db="EMBL/GenBank/DDBJ databases">
        <title>Nocardioides panacisoli sp. nov., isolated from the soil of a ginseng field.</title>
        <authorList>
            <person name="Cho C."/>
        </authorList>
    </citation>
    <scope>NUCLEOTIDE SEQUENCE [LARGE SCALE GENOMIC DNA]</scope>
    <source>
        <strain evidence="2 3">BN130099</strain>
    </source>
</reference>
<keyword evidence="3" id="KW-1185">Reference proteome</keyword>
<accession>A0A5B1LGY4</accession>
<keyword evidence="1" id="KW-0812">Transmembrane</keyword>
<dbReference type="AlphaFoldDB" id="A0A5B1LGY4"/>
<feature type="transmembrane region" description="Helical" evidence="1">
    <location>
        <begin position="95"/>
        <end position="113"/>
    </location>
</feature>
<name>A0A5B1LGY4_9ACTN</name>
<evidence type="ECO:0000313" key="3">
    <source>
        <dbReference type="Proteomes" id="UP000325003"/>
    </source>
</evidence>
<comment type="caution">
    <text evidence="2">The sequence shown here is derived from an EMBL/GenBank/DDBJ whole genome shotgun (WGS) entry which is preliminary data.</text>
</comment>
<evidence type="ECO:0000313" key="2">
    <source>
        <dbReference type="EMBL" id="KAA1418887.1"/>
    </source>
</evidence>
<dbReference type="Proteomes" id="UP000325003">
    <property type="component" value="Unassembled WGS sequence"/>
</dbReference>
<keyword evidence="1" id="KW-1133">Transmembrane helix</keyword>